<evidence type="ECO:0008006" key="3">
    <source>
        <dbReference type="Google" id="ProtNLM"/>
    </source>
</evidence>
<organism evidence="1 2">
    <name type="scientific">Mucilaginibacter sabulilitoris</name>
    <dbReference type="NCBI Taxonomy" id="1173583"/>
    <lineage>
        <taxon>Bacteria</taxon>
        <taxon>Pseudomonadati</taxon>
        <taxon>Bacteroidota</taxon>
        <taxon>Sphingobacteriia</taxon>
        <taxon>Sphingobacteriales</taxon>
        <taxon>Sphingobacteriaceae</taxon>
        <taxon>Mucilaginibacter</taxon>
    </lineage>
</organism>
<dbReference type="Proteomes" id="UP001324380">
    <property type="component" value="Chromosome"/>
</dbReference>
<dbReference type="SUPFAM" id="SSF82171">
    <property type="entry name" value="DPP6 N-terminal domain-like"/>
    <property type="match status" value="1"/>
</dbReference>
<dbReference type="EMBL" id="CP139558">
    <property type="protein sequence ID" value="WPU95499.1"/>
    <property type="molecule type" value="Genomic_DNA"/>
</dbReference>
<keyword evidence="2" id="KW-1185">Reference proteome</keyword>
<sequence>MNKPRLRWLWDSPYYGYLTYPHYNGFFGGGRYMVIRKQVNISDSSPSLHVYDLQRDVFTLFPNLPNGNTLIGGYWDVHYESGYFVSPEIEDHADEPNQRIWGINIMDFITTGLINWEIIWEAVPIGQFKPTIPDSACSIHPNGAKIAFSLNVPKQAGDTYRRQLIEVDLIRKTQKTCCEEAFNLNHVHYMSYDPNWIMFSKDEPFLNPQPPHERENTQRVWAYHRLKAPNGINYMPQVYPSSTRITHLSHEKAGYNKETVVAITYDGVANQRGVMKKNTDYLFANRIAGGRYQHVDISRNGRWTVASTDEASPTGVGSGFDVQIIDNLLPNIIYANKDTVILSGGVDQRYLNVAHGEAHPIFSPDGRYVLFQAAGDFTDPIKAKGLKIGIIDTRNGDYDREFDPIAYGSPSV</sequence>
<evidence type="ECO:0000313" key="2">
    <source>
        <dbReference type="Proteomes" id="UP001324380"/>
    </source>
</evidence>
<protein>
    <recommendedName>
        <fullName evidence="3">WD40-like Beta Propeller Repeat</fullName>
    </recommendedName>
</protein>
<dbReference type="InterPro" id="IPR015943">
    <property type="entry name" value="WD40/YVTN_repeat-like_dom_sf"/>
</dbReference>
<dbReference type="Gene3D" id="2.130.10.10">
    <property type="entry name" value="YVTN repeat-like/Quinoprotein amine dehydrogenase"/>
    <property type="match status" value="1"/>
</dbReference>
<proteinExistence type="predicted"/>
<accession>A0ABZ0TRG1</accession>
<evidence type="ECO:0000313" key="1">
    <source>
        <dbReference type="EMBL" id="WPU95499.1"/>
    </source>
</evidence>
<reference evidence="1 2" key="1">
    <citation type="submission" date="2023-11" db="EMBL/GenBank/DDBJ databases">
        <title>Analysis of the Genomes of Mucilaginibacter gossypii cycad 4 and M. sabulilitoris SNA2: microbes with the potential for plant growth promotion.</title>
        <authorList>
            <person name="Hirsch A.M."/>
            <person name="Humm E."/>
            <person name="Rubbi M."/>
            <person name="Del Vecchio G."/>
            <person name="Ha S.M."/>
            <person name="Pellegrini M."/>
            <person name="Gunsalus R.P."/>
        </authorList>
    </citation>
    <scope>NUCLEOTIDE SEQUENCE [LARGE SCALE GENOMIC DNA]</scope>
    <source>
        <strain evidence="1 2">SNA2</strain>
    </source>
</reference>
<name>A0ABZ0TRG1_9SPHI</name>
<gene>
    <name evidence="1" type="ORF">SNE25_08180</name>
</gene>
<dbReference type="RefSeq" id="WP_321564609.1">
    <property type="nucleotide sequence ID" value="NZ_CP139558.1"/>
</dbReference>